<reference evidence="1 2" key="1">
    <citation type="submission" date="2016-04" db="EMBL/GenBank/DDBJ databases">
        <title>Draft genome of Fonsecaea erecta CBS 125763.</title>
        <authorList>
            <person name="Weiss V.A."/>
            <person name="Vicente V.A."/>
            <person name="Raittz R.T."/>
            <person name="Moreno L.F."/>
            <person name="De Souza E.M."/>
            <person name="Pedrosa F.O."/>
            <person name="Steffens M.B."/>
            <person name="Faoro H."/>
            <person name="Tadra-Sfeir M.Z."/>
            <person name="Najafzadeh M.J."/>
            <person name="Felipe M.S."/>
            <person name="Teixeira M."/>
            <person name="Sun J."/>
            <person name="Xi L."/>
            <person name="Gomes R."/>
            <person name="De Azevedo C.M."/>
            <person name="Salgado C.G."/>
            <person name="Da Silva M.B."/>
            <person name="Nascimento M.F."/>
            <person name="Queiroz-Telles F."/>
            <person name="Attili D.S."/>
            <person name="Gorbushina A."/>
        </authorList>
    </citation>
    <scope>NUCLEOTIDE SEQUENCE [LARGE SCALE GENOMIC DNA]</scope>
    <source>
        <strain evidence="1 2">CBS 125763</strain>
    </source>
</reference>
<proteinExistence type="predicted"/>
<evidence type="ECO:0008006" key="3">
    <source>
        <dbReference type="Google" id="ProtNLM"/>
    </source>
</evidence>
<dbReference type="RefSeq" id="XP_018697713.1">
    <property type="nucleotide sequence ID" value="XM_018831834.1"/>
</dbReference>
<evidence type="ECO:0000313" key="1">
    <source>
        <dbReference type="EMBL" id="OAP64346.1"/>
    </source>
</evidence>
<gene>
    <name evidence="1" type="ORF">AYL99_00318</name>
</gene>
<dbReference type="AlphaFoldDB" id="A0A178ZY36"/>
<evidence type="ECO:0000313" key="2">
    <source>
        <dbReference type="Proteomes" id="UP000078343"/>
    </source>
</evidence>
<comment type="caution">
    <text evidence="1">The sequence shown here is derived from an EMBL/GenBank/DDBJ whole genome shotgun (WGS) entry which is preliminary data.</text>
</comment>
<name>A0A178ZY36_9EURO</name>
<dbReference type="OrthoDB" id="4159699at2759"/>
<organism evidence="1 2">
    <name type="scientific">Fonsecaea erecta</name>
    <dbReference type="NCBI Taxonomy" id="1367422"/>
    <lineage>
        <taxon>Eukaryota</taxon>
        <taxon>Fungi</taxon>
        <taxon>Dikarya</taxon>
        <taxon>Ascomycota</taxon>
        <taxon>Pezizomycotina</taxon>
        <taxon>Eurotiomycetes</taxon>
        <taxon>Chaetothyriomycetidae</taxon>
        <taxon>Chaetothyriales</taxon>
        <taxon>Herpotrichiellaceae</taxon>
        <taxon>Fonsecaea</taxon>
    </lineage>
</organism>
<keyword evidence="2" id="KW-1185">Reference proteome</keyword>
<accession>A0A178ZY36</accession>
<dbReference type="Proteomes" id="UP000078343">
    <property type="component" value="Unassembled WGS sequence"/>
</dbReference>
<sequence>MDIVGSISAILAVAEAFDHLFRRLRRCYRCLKYARDDVKIIKDEIEPFGTLLCLFHSAVTDERLADEGLTRKIKASNLAQRIVNSGTEALNRMDRILKGLDPLRTDKAYPTYQKWYTRWKWTTRKEEWAVVNIMLNSIKGSAILLLLIVDFNHHLQELDQLRAERKIIPDDLHQQLSLYARQTKAMMSRFRKTEKECRRMQAQQADVLQTAREMVAAVSRLARFQLVSHPELEAVLRRNDPPPDVLILAPPGILDRDLLHAMYWFMRRLRVPQIKHLWL</sequence>
<dbReference type="GeneID" id="30004488"/>
<dbReference type="EMBL" id="LVYI01000001">
    <property type="protein sequence ID" value="OAP64346.1"/>
    <property type="molecule type" value="Genomic_DNA"/>
</dbReference>
<protein>
    <recommendedName>
        <fullName evidence="3">Fungal N-terminal domain-containing protein</fullName>
    </recommendedName>
</protein>